<dbReference type="InterPro" id="IPR032376">
    <property type="entry name" value="DOCK_N"/>
</dbReference>
<dbReference type="SMART" id="SM00326">
    <property type="entry name" value="SH3"/>
    <property type="match status" value="1"/>
</dbReference>
<dbReference type="InterPro" id="IPR001452">
    <property type="entry name" value="SH3_domain"/>
</dbReference>
<dbReference type="GO" id="GO:0005886">
    <property type="term" value="C:plasma membrane"/>
    <property type="evidence" value="ECO:0007669"/>
    <property type="project" value="TreeGrafter"/>
</dbReference>
<dbReference type="PANTHER" id="PTHR45653:SF10">
    <property type="entry name" value="MYOBLAST CITY, ISOFORM B"/>
    <property type="match status" value="1"/>
</dbReference>
<dbReference type="PANTHER" id="PTHR45653">
    <property type="entry name" value="DEDICATOR OF CYTOKINESIS"/>
    <property type="match status" value="1"/>
</dbReference>
<reference evidence="8 9" key="1">
    <citation type="submission" date="2023-11" db="EMBL/GenBank/DDBJ databases">
        <title>Halocaridina rubra genome assembly.</title>
        <authorList>
            <person name="Smith C."/>
        </authorList>
    </citation>
    <scope>NUCLEOTIDE SEQUENCE [LARGE SCALE GENOMIC DNA]</scope>
    <source>
        <strain evidence="8">EP-1</strain>
        <tissue evidence="8">Whole</tissue>
    </source>
</reference>
<dbReference type="Gene3D" id="1.20.1270.350">
    <property type="entry name" value="Dedicator of cytokinesis N-terminal subdomain"/>
    <property type="match status" value="1"/>
</dbReference>
<comment type="caution">
    <text evidence="8">The sequence shown here is derived from an EMBL/GenBank/DDBJ whole genome shotgun (WGS) entry which is preliminary data.</text>
</comment>
<dbReference type="InterPro" id="IPR036028">
    <property type="entry name" value="SH3-like_dom_sf"/>
</dbReference>
<dbReference type="SUPFAM" id="SSF50044">
    <property type="entry name" value="SH3-domain"/>
    <property type="match status" value="1"/>
</dbReference>
<sequence>MNWTPTRDKEKYGVVIYNFSGNNDSCIKLNVGDTVHIMEELGDWYFGYALLNKALRGIFPKSFIHIKECHVNKTRLVEEVTARSPPVTQEVTSVLREWGVLLKKLYVEDSDNFVLLRDTMIELIAFRNKILSGKQTVDELKQLKRRITFGIDRINVKLGLDLVVRDDQGNIINPAITSAVRLYRYHDEAVTQLQKNSESSGNSHSLRQKPHLSWTALITIKNIVIKVPEPSEISLGLFVGDASLGKEKPLSEAFVIPWTDSMYSGHTDLLLNLKCLFTDLRTSTLDESPVWLIGSVVRQGSMVTKEVDTKRTSSAPGKKDVSTDFMRRPFGVVIFDMTAIIKNQKQNVLDGYESKETEYLASFYQCGEKETLDMKKLLSARNENVRDNKIGTHGIWFTLELINGDLKQVRDDNPRYVSLRDVPVALHLGLSDVIMPGDVRNDLYITVLSGEFARGAKPSDRNVEVTVRVFNEKGFLIPGVIHQGCGKEPLNEYRSVTYYHENKPKWMETIKIALPIEEFKKSHVKFTFKHRSTNDVKDKNEKPFAMSFVKLMQDNGTTLNNTEHELIVYKIDSKKWHDNDTDYLKLNWRRHNAEEIVKTWQFGLAPSAKENFLISTTFCSTKLTQNEKLLGLLEWGWSGSKDSSALRTHLDRLRNVNSDELMVFLQDTLDVLFEILMNNSTDEDSDNQFM</sequence>
<feature type="domain" description="SH3" evidence="6">
    <location>
        <begin position="8"/>
        <end position="69"/>
    </location>
</feature>
<dbReference type="Proteomes" id="UP001381693">
    <property type="component" value="Unassembled WGS sequence"/>
</dbReference>
<dbReference type="EMBL" id="JAXCGZ010007548">
    <property type="protein sequence ID" value="KAK7079345.1"/>
    <property type="molecule type" value="Genomic_DNA"/>
</dbReference>
<evidence type="ECO:0000313" key="8">
    <source>
        <dbReference type="EMBL" id="KAK7079345.1"/>
    </source>
</evidence>
<dbReference type="PROSITE" id="PS50002">
    <property type="entry name" value="SH3"/>
    <property type="match status" value="1"/>
</dbReference>
<name>A0AAN9ABJ8_HALRR</name>
<dbReference type="PROSITE" id="PS51650">
    <property type="entry name" value="C2_DOCK"/>
    <property type="match status" value="1"/>
</dbReference>
<evidence type="ECO:0000256" key="4">
    <source>
        <dbReference type="PROSITE-ProRule" id="PRU00192"/>
    </source>
</evidence>
<dbReference type="Gene3D" id="2.30.30.40">
    <property type="entry name" value="SH3 Domains"/>
    <property type="match status" value="1"/>
</dbReference>
<comment type="similarity">
    <text evidence="5">Belongs to the DOCK family.</text>
</comment>
<dbReference type="GO" id="GO:0005737">
    <property type="term" value="C:cytoplasm"/>
    <property type="evidence" value="ECO:0007669"/>
    <property type="project" value="UniProtKB-SubCell"/>
</dbReference>
<organism evidence="8 9">
    <name type="scientific">Halocaridina rubra</name>
    <name type="common">Hawaiian red shrimp</name>
    <dbReference type="NCBI Taxonomy" id="373956"/>
    <lineage>
        <taxon>Eukaryota</taxon>
        <taxon>Metazoa</taxon>
        <taxon>Ecdysozoa</taxon>
        <taxon>Arthropoda</taxon>
        <taxon>Crustacea</taxon>
        <taxon>Multicrustacea</taxon>
        <taxon>Malacostraca</taxon>
        <taxon>Eumalacostraca</taxon>
        <taxon>Eucarida</taxon>
        <taxon>Decapoda</taxon>
        <taxon>Pleocyemata</taxon>
        <taxon>Caridea</taxon>
        <taxon>Atyoidea</taxon>
        <taxon>Atyidae</taxon>
        <taxon>Halocaridina</taxon>
    </lineage>
</organism>
<dbReference type="InterPro" id="IPR026791">
    <property type="entry name" value="DOCK"/>
</dbReference>
<dbReference type="InterPro" id="IPR027007">
    <property type="entry name" value="C2_DOCK-type_domain"/>
</dbReference>
<proteinExistence type="inferred from homology"/>
<accession>A0AAN9ABJ8</accession>
<evidence type="ECO:0000259" key="7">
    <source>
        <dbReference type="PROSITE" id="PS51650"/>
    </source>
</evidence>
<dbReference type="CDD" id="cd11872">
    <property type="entry name" value="SH3_DOCK_AB"/>
    <property type="match status" value="1"/>
</dbReference>
<keyword evidence="9" id="KW-1185">Reference proteome</keyword>
<feature type="domain" description="C2 DOCK-type" evidence="7">
    <location>
        <begin position="440"/>
        <end position="619"/>
    </location>
</feature>
<dbReference type="GO" id="GO:0031267">
    <property type="term" value="F:small GTPase binding"/>
    <property type="evidence" value="ECO:0007669"/>
    <property type="project" value="TreeGrafter"/>
</dbReference>
<dbReference type="Gene3D" id="2.60.40.150">
    <property type="entry name" value="C2 domain"/>
    <property type="match status" value="1"/>
</dbReference>
<dbReference type="GO" id="GO:0007520">
    <property type="term" value="P:myoblast fusion"/>
    <property type="evidence" value="ECO:0007669"/>
    <property type="project" value="TreeGrafter"/>
</dbReference>
<dbReference type="GO" id="GO:0016477">
    <property type="term" value="P:cell migration"/>
    <property type="evidence" value="ECO:0007669"/>
    <property type="project" value="TreeGrafter"/>
</dbReference>
<dbReference type="Pfam" id="PF16172">
    <property type="entry name" value="DOCK_N"/>
    <property type="match status" value="1"/>
</dbReference>
<evidence type="ECO:0000256" key="3">
    <source>
        <dbReference type="ARBA" id="ARBA00022490"/>
    </source>
</evidence>
<comment type="subcellular location">
    <subcellularLocation>
        <location evidence="1">Cytoplasm</location>
    </subcellularLocation>
</comment>
<dbReference type="Pfam" id="PF14429">
    <property type="entry name" value="DOCK-C2"/>
    <property type="match status" value="1"/>
</dbReference>
<keyword evidence="3" id="KW-0963">Cytoplasm</keyword>
<dbReference type="Pfam" id="PF23554">
    <property type="entry name" value="TPR_DOCK"/>
    <property type="match status" value="1"/>
</dbReference>
<dbReference type="InterPro" id="IPR035892">
    <property type="entry name" value="C2_domain_sf"/>
</dbReference>
<dbReference type="GO" id="GO:0007264">
    <property type="term" value="P:small GTPase-mediated signal transduction"/>
    <property type="evidence" value="ECO:0007669"/>
    <property type="project" value="InterPro"/>
</dbReference>
<keyword evidence="2 4" id="KW-0728">SH3 domain</keyword>
<evidence type="ECO:0000256" key="2">
    <source>
        <dbReference type="ARBA" id="ARBA00022443"/>
    </source>
</evidence>
<protein>
    <submittedName>
        <fullName evidence="8">Dedicator of cytokinesis protein 2</fullName>
    </submittedName>
</protein>
<gene>
    <name evidence="8" type="primary">DOCK2</name>
    <name evidence="8" type="ORF">SK128_013892</name>
</gene>
<evidence type="ECO:0000259" key="6">
    <source>
        <dbReference type="PROSITE" id="PS50002"/>
    </source>
</evidence>
<dbReference type="GO" id="GO:0005085">
    <property type="term" value="F:guanyl-nucleotide exchange factor activity"/>
    <property type="evidence" value="ECO:0007669"/>
    <property type="project" value="InterPro"/>
</dbReference>
<dbReference type="InterPro" id="IPR056372">
    <property type="entry name" value="TPR_DOCK"/>
</dbReference>
<evidence type="ECO:0000256" key="5">
    <source>
        <dbReference type="PROSITE-ProRule" id="PRU00983"/>
    </source>
</evidence>
<dbReference type="InterPro" id="IPR042455">
    <property type="entry name" value="DOCK_N_sub1"/>
</dbReference>
<dbReference type="AlphaFoldDB" id="A0AAN9ABJ8"/>
<evidence type="ECO:0000313" key="9">
    <source>
        <dbReference type="Proteomes" id="UP001381693"/>
    </source>
</evidence>
<evidence type="ECO:0000256" key="1">
    <source>
        <dbReference type="ARBA" id="ARBA00004496"/>
    </source>
</evidence>